<dbReference type="InterPro" id="IPR018484">
    <property type="entry name" value="FGGY_N"/>
</dbReference>
<dbReference type="Proteomes" id="UP000199501">
    <property type="component" value="Unassembled WGS sequence"/>
</dbReference>
<evidence type="ECO:0000313" key="8">
    <source>
        <dbReference type="Proteomes" id="UP000199501"/>
    </source>
</evidence>
<keyword evidence="4 7" id="KW-0418">Kinase</keyword>
<dbReference type="InterPro" id="IPR000577">
    <property type="entry name" value="Carb_kinase_FGGY"/>
</dbReference>
<dbReference type="GO" id="GO:0042732">
    <property type="term" value="P:D-xylose metabolic process"/>
    <property type="evidence" value="ECO:0007669"/>
    <property type="project" value="UniProtKB-KW"/>
</dbReference>
<keyword evidence="8" id="KW-1185">Reference proteome</keyword>
<feature type="domain" description="Carbohydrate kinase FGGY C-terminal" evidence="6">
    <location>
        <begin position="249"/>
        <end position="429"/>
    </location>
</feature>
<evidence type="ECO:0000256" key="1">
    <source>
        <dbReference type="ARBA" id="ARBA00009156"/>
    </source>
</evidence>
<dbReference type="Pfam" id="PF02782">
    <property type="entry name" value="FGGY_C"/>
    <property type="match status" value="1"/>
</dbReference>
<dbReference type="AlphaFoldDB" id="A0A1G6JK59"/>
<keyword evidence="2" id="KW-0859">Xylose metabolism</keyword>
<dbReference type="InterPro" id="IPR043129">
    <property type="entry name" value="ATPase_NBD"/>
</dbReference>
<evidence type="ECO:0000259" key="6">
    <source>
        <dbReference type="Pfam" id="PF02782"/>
    </source>
</evidence>
<dbReference type="PANTHER" id="PTHR43095">
    <property type="entry name" value="SUGAR KINASE"/>
    <property type="match status" value="1"/>
</dbReference>
<dbReference type="STRING" id="1271860.SAMN05216174_101445"/>
<sequence length="485" mass="50938">MTASPLLLGIDVGTTAVKVAVFTVDGRPVAAHSTDYPISRPRPGWAEQDPMDWWHGCAAGVRAVLAGQAPGAVRSVGIVSQVNTHVFVDEQLAPLAPAIIWQDQRCADLARDLDARFTAEEKTRIWGGPIVLDASFVGARAAWFARMEPDLWARARWVLSPKDFVAAKLTGRIATDRLSGVRVAGASGYLPEAVRLVDGLAERLPEIREPEAPLGQAAGLGLAPAVVVVGTMDAFGAVFGTRTTEPGRAMVSCGTSLVVAGASRESAREPGIVSFPPRDGLTVHAGPTQAAGDAVRWWSRVTGLSVTDVFASAAEGAPGVVFTPHLQGERAPLWDPDVRGSFLGLDTATTRADLSRAVLTGVAMSARHVLEGVERACGVPLPSVAFSGGGARSDLWTQIHADILRRPVGRLRVRDSAALGAALLGAVAAGIYPDVEAAAAATVTADRVFHPSPDADRLDSLYAAYRSSHDALRETHAHLAAWRSA</sequence>
<name>A0A1G6JK59_9PSEU</name>
<gene>
    <name evidence="7" type="ORF">SAMN05216174_101445</name>
</gene>
<protein>
    <submittedName>
        <fullName evidence="7">Xylulokinase</fullName>
    </submittedName>
</protein>
<dbReference type="RefSeq" id="WP_228771283.1">
    <property type="nucleotide sequence ID" value="NZ_FMZZ01000001.1"/>
</dbReference>
<dbReference type="Gene3D" id="3.30.420.40">
    <property type="match status" value="2"/>
</dbReference>
<evidence type="ECO:0000313" key="7">
    <source>
        <dbReference type="EMBL" id="SDC19104.1"/>
    </source>
</evidence>
<comment type="similarity">
    <text evidence="1">Belongs to the FGGY kinase family.</text>
</comment>
<evidence type="ECO:0000259" key="5">
    <source>
        <dbReference type="Pfam" id="PF00370"/>
    </source>
</evidence>
<keyword evidence="3" id="KW-0808">Transferase</keyword>
<dbReference type="GO" id="GO:0016301">
    <property type="term" value="F:kinase activity"/>
    <property type="evidence" value="ECO:0007669"/>
    <property type="project" value="UniProtKB-KW"/>
</dbReference>
<dbReference type="SUPFAM" id="SSF53067">
    <property type="entry name" value="Actin-like ATPase domain"/>
    <property type="match status" value="2"/>
</dbReference>
<evidence type="ECO:0000256" key="2">
    <source>
        <dbReference type="ARBA" id="ARBA00022629"/>
    </source>
</evidence>
<dbReference type="PANTHER" id="PTHR43095:SF5">
    <property type="entry name" value="XYLULOSE KINASE"/>
    <property type="match status" value="1"/>
</dbReference>
<organism evidence="7 8">
    <name type="scientific">Actinokineospora iranica</name>
    <dbReference type="NCBI Taxonomy" id="1271860"/>
    <lineage>
        <taxon>Bacteria</taxon>
        <taxon>Bacillati</taxon>
        <taxon>Actinomycetota</taxon>
        <taxon>Actinomycetes</taxon>
        <taxon>Pseudonocardiales</taxon>
        <taxon>Pseudonocardiaceae</taxon>
        <taxon>Actinokineospora</taxon>
    </lineage>
</organism>
<feature type="domain" description="Carbohydrate kinase FGGY N-terminal" evidence="5">
    <location>
        <begin position="7"/>
        <end position="177"/>
    </location>
</feature>
<dbReference type="PIRSF" id="PIRSF000538">
    <property type="entry name" value="GlpK"/>
    <property type="match status" value="1"/>
</dbReference>
<dbReference type="EMBL" id="FMZZ01000001">
    <property type="protein sequence ID" value="SDC19104.1"/>
    <property type="molecule type" value="Genomic_DNA"/>
</dbReference>
<accession>A0A1G6JK59</accession>
<keyword evidence="2" id="KW-0119">Carbohydrate metabolism</keyword>
<dbReference type="InterPro" id="IPR018485">
    <property type="entry name" value="FGGY_C"/>
</dbReference>
<dbReference type="InterPro" id="IPR050406">
    <property type="entry name" value="FGGY_Carb_Kinase"/>
</dbReference>
<evidence type="ECO:0000256" key="4">
    <source>
        <dbReference type="ARBA" id="ARBA00022777"/>
    </source>
</evidence>
<dbReference type="Pfam" id="PF00370">
    <property type="entry name" value="FGGY_N"/>
    <property type="match status" value="1"/>
</dbReference>
<evidence type="ECO:0000256" key="3">
    <source>
        <dbReference type="ARBA" id="ARBA00022679"/>
    </source>
</evidence>
<reference evidence="8" key="1">
    <citation type="submission" date="2016-10" db="EMBL/GenBank/DDBJ databases">
        <authorList>
            <person name="Varghese N."/>
            <person name="Submissions S."/>
        </authorList>
    </citation>
    <scope>NUCLEOTIDE SEQUENCE [LARGE SCALE GENOMIC DNA]</scope>
    <source>
        <strain evidence="8">IBRC-M 10403</strain>
    </source>
</reference>
<proteinExistence type="inferred from homology"/>